<sequence length="321" mass="33853">MATPMASISDDVPMSDDLPYEEDVEAELEVDELDPSDDEQPAPAPTATGPSAPSISTSSAAPPSASTAGRSGSTSKPGVRVPGSTLFPASKIENLLQANGIHASGSNLGMSKEGQFMLSIATEEFIKMLVKFAWDEAQHAKSNLIRYEDMAIVPLAYQPEMAFLQDIIPRAMNIEYAMEFRERRLKELEEEDPALGGYIPPPYMNNTPFYGGAASSSTVSKSSKPKKEKASTNGKAQANGHSASASTAKPKKGSGSAKSSRSASVSSKAESASQRRSGRNGATATSASAKPSPLVNGHTNEELDNEEETVDSEMMDVTGVN</sequence>
<dbReference type="OrthoDB" id="636685at2759"/>
<dbReference type="Pfam" id="PF00808">
    <property type="entry name" value="CBFD_NFYB_HMF"/>
    <property type="match status" value="1"/>
</dbReference>
<protein>
    <recommendedName>
        <fullName evidence="2">Transcription factor CBF/NF-Y/archaeal histone domain-containing protein</fullName>
    </recommendedName>
</protein>
<dbReference type="eggNOG" id="KOG1657">
    <property type="taxonomic scope" value="Eukaryota"/>
</dbReference>
<dbReference type="OMA" id="HYADMAM"/>
<feature type="region of interest" description="Disordered" evidence="1">
    <location>
        <begin position="214"/>
        <end position="321"/>
    </location>
</feature>
<accession>A8NRR8</accession>
<dbReference type="Proteomes" id="UP000001861">
    <property type="component" value="Unassembled WGS sequence"/>
</dbReference>
<organism evidence="3 4">
    <name type="scientific">Coprinopsis cinerea (strain Okayama-7 / 130 / ATCC MYA-4618 / FGSC 9003)</name>
    <name type="common">Inky cap fungus</name>
    <name type="synonym">Hormographiella aspergillata</name>
    <dbReference type="NCBI Taxonomy" id="240176"/>
    <lineage>
        <taxon>Eukaryota</taxon>
        <taxon>Fungi</taxon>
        <taxon>Dikarya</taxon>
        <taxon>Basidiomycota</taxon>
        <taxon>Agaricomycotina</taxon>
        <taxon>Agaricomycetes</taxon>
        <taxon>Agaricomycetidae</taxon>
        <taxon>Agaricales</taxon>
        <taxon>Agaricineae</taxon>
        <taxon>Psathyrellaceae</taxon>
        <taxon>Coprinopsis</taxon>
    </lineage>
</organism>
<proteinExistence type="predicted"/>
<evidence type="ECO:0000313" key="4">
    <source>
        <dbReference type="Proteomes" id="UP000001861"/>
    </source>
</evidence>
<name>A8NRR8_COPC7</name>
<dbReference type="RefSeq" id="XP_001835838.1">
    <property type="nucleotide sequence ID" value="XM_001835786.2"/>
</dbReference>
<feature type="compositionally biased region" description="Acidic residues" evidence="1">
    <location>
        <begin position="18"/>
        <end position="40"/>
    </location>
</feature>
<dbReference type="VEuPathDB" id="FungiDB:CC1G_02926"/>
<reference evidence="3 4" key="1">
    <citation type="journal article" date="2010" name="Proc. Natl. Acad. Sci. U.S.A.">
        <title>Insights into evolution of multicellular fungi from the assembled chromosomes of the mushroom Coprinopsis cinerea (Coprinus cinereus).</title>
        <authorList>
            <person name="Stajich J.E."/>
            <person name="Wilke S.K."/>
            <person name="Ahren D."/>
            <person name="Au C.H."/>
            <person name="Birren B.W."/>
            <person name="Borodovsky M."/>
            <person name="Burns C."/>
            <person name="Canback B."/>
            <person name="Casselton L.A."/>
            <person name="Cheng C.K."/>
            <person name="Deng J."/>
            <person name="Dietrich F.S."/>
            <person name="Fargo D.C."/>
            <person name="Farman M.L."/>
            <person name="Gathman A.C."/>
            <person name="Goldberg J."/>
            <person name="Guigo R."/>
            <person name="Hoegger P.J."/>
            <person name="Hooker J.B."/>
            <person name="Huggins A."/>
            <person name="James T.Y."/>
            <person name="Kamada T."/>
            <person name="Kilaru S."/>
            <person name="Kodira C."/>
            <person name="Kues U."/>
            <person name="Kupfer D."/>
            <person name="Kwan H.S."/>
            <person name="Lomsadze A."/>
            <person name="Li W."/>
            <person name="Lilly W.W."/>
            <person name="Ma L.J."/>
            <person name="Mackey A.J."/>
            <person name="Manning G."/>
            <person name="Martin F."/>
            <person name="Muraguchi H."/>
            <person name="Natvig D.O."/>
            <person name="Palmerini H."/>
            <person name="Ramesh M.A."/>
            <person name="Rehmeyer C.J."/>
            <person name="Roe B.A."/>
            <person name="Shenoy N."/>
            <person name="Stanke M."/>
            <person name="Ter-Hovhannisyan V."/>
            <person name="Tunlid A."/>
            <person name="Velagapudi R."/>
            <person name="Vision T.J."/>
            <person name="Zeng Q."/>
            <person name="Zolan M.E."/>
            <person name="Pukkila P.J."/>
        </authorList>
    </citation>
    <scope>NUCLEOTIDE SEQUENCE [LARGE SCALE GENOMIC DNA]</scope>
    <source>
        <strain evidence="4">Okayama-7 / 130 / ATCC MYA-4618 / FGSC 9003</strain>
    </source>
</reference>
<feature type="compositionally biased region" description="Low complexity" evidence="1">
    <location>
        <begin position="45"/>
        <end position="75"/>
    </location>
</feature>
<dbReference type="STRING" id="240176.A8NRR8"/>
<dbReference type="KEGG" id="cci:CC1G_02926"/>
<comment type="caution">
    <text evidence="3">The sequence shown here is derived from an EMBL/GenBank/DDBJ whole genome shotgun (WGS) entry which is preliminary data.</text>
</comment>
<feature type="domain" description="Transcription factor CBF/NF-Y/archaeal histone" evidence="2">
    <location>
        <begin position="87"/>
        <end position="152"/>
    </location>
</feature>
<dbReference type="GO" id="GO:0046982">
    <property type="term" value="F:protein heterodimerization activity"/>
    <property type="evidence" value="ECO:0007669"/>
    <property type="project" value="InterPro"/>
</dbReference>
<dbReference type="InterPro" id="IPR003958">
    <property type="entry name" value="CBFA_NFYB_domain"/>
</dbReference>
<dbReference type="GeneID" id="6012373"/>
<feature type="compositionally biased region" description="Polar residues" evidence="1">
    <location>
        <begin position="232"/>
        <end position="241"/>
    </location>
</feature>
<dbReference type="AlphaFoldDB" id="A8NRR8"/>
<dbReference type="EMBL" id="AACS02000008">
    <property type="protein sequence ID" value="EAU85903.1"/>
    <property type="molecule type" value="Genomic_DNA"/>
</dbReference>
<feature type="compositionally biased region" description="Low complexity" evidence="1">
    <location>
        <begin position="242"/>
        <end position="272"/>
    </location>
</feature>
<gene>
    <name evidence="3" type="ORF">CC1G_02926</name>
</gene>
<dbReference type="InterPro" id="IPR009072">
    <property type="entry name" value="Histone-fold"/>
</dbReference>
<dbReference type="SUPFAM" id="SSF47113">
    <property type="entry name" value="Histone-fold"/>
    <property type="match status" value="1"/>
</dbReference>
<dbReference type="InParanoid" id="A8NRR8"/>
<feature type="region of interest" description="Disordered" evidence="1">
    <location>
        <begin position="1"/>
        <end position="82"/>
    </location>
</feature>
<evidence type="ECO:0000313" key="3">
    <source>
        <dbReference type="EMBL" id="EAU85903.1"/>
    </source>
</evidence>
<feature type="compositionally biased region" description="Acidic residues" evidence="1">
    <location>
        <begin position="302"/>
        <end position="314"/>
    </location>
</feature>
<evidence type="ECO:0000256" key="1">
    <source>
        <dbReference type="SAM" id="MobiDB-lite"/>
    </source>
</evidence>
<keyword evidence="4" id="KW-1185">Reference proteome</keyword>
<evidence type="ECO:0000259" key="2">
    <source>
        <dbReference type="Pfam" id="PF00808"/>
    </source>
</evidence>
<dbReference type="Gene3D" id="1.10.20.10">
    <property type="entry name" value="Histone, subunit A"/>
    <property type="match status" value="1"/>
</dbReference>